<dbReference type="GO" id="GO:0016747">
    <property type="term" value="F:acyltransferase activity, transferring groups other than amino-acyl groups"/>
    <property type="evidence" value="ECO:0007669"/>
    <property type="project" value="InterPro"/>
</dbReference>
<name>A0AAW1RFK5_9CHLO</name>
<dbReference type="PROSITE" id="PS51186">
    <property type="entry name" value="GNAT"/>
    <property type="match status" value="1"/>
</dbReference>
<proteinExistence type="predicted"/>
<dbReference type="Proteomes" id="UP001438707">
    <property type="component" value="Unassembled WGS sequence"/>
</dbReference>
<dbReference type="InterPro" id="IPR016181">
    <property type="entry name" value="Acyl_CoA_acyltransferase"/>
</dbReference>
<dbReference type="SUPFAM" id="SSF55729">
    <property type="entry name" value="Acyl-CoA N-acyltransferases (Nat)"/>
    <property type="match status" value="1"/>
</dbReference>
<dbReference type="AlphaFoldDB" id="A0AAW1RFK5"/>
<dbReference type="InterPro" id="IPR056511">
    <property type="entry name" value="IDM1_C"/>
</dbReference>
<comment type="caution">
    <text evidence="2">The sequence shown here is derived from an EMBL/GenBank/DDBJ whole genome shotgun (WGS) entry which is preliminary data.</text>
</comment>
<keyword evidence="3" id="KW-1185">Reference proteome</keyword>
<feature type="domain" description="N-acetyltransferase" evidence="1">
    <location>
        <begin position="106"/>
        <end position="262"/>
    </location>
</feature>
<evidence type="ECO:0000313" key="2">
    <source>
        <dbReference type="EMBL" id="KAK9832379.1"/>
    </source>
</evidence>
<evidence type="ECO:0000313" key="3">
    <source>
        <dbReference type="Proteomes" id="UP001438707"/>
    </source>
</evidence>
<gene>
    <name evidence="2" type="ORF">WJX74_008101</name>
</gene>
<dbReference type="Pfam" id="PF23209">
    <property type="entry name" value="IDM1_C"/>
    <property type="match status" value="1"/>
</dbReference>
<organism evidence="2 3">
    <name type="scientific">Apatococcus lobatus</name>
    <dbReference type="NCBI Taxonomy" id="904363"/>
    <lineage>
        <taxon>Eukaryota</taxon>
        <taxon>Viridiplantae</taxon>
        <taxon>Chlorophyta</taxon>
        <taxon>core chlorophytes</taxon>
        <taxon>Trebouxiophyceae</taxon>
        <taxon>Chlorellales</taxon>
        <taxon>Chlorellaceae</taxon>
        <taxon>Apatococcus</taxon>
    </lineage>
</organism>
<protein>
    <recommendedName>
        <fullName evidence="1">N-acetyltransferase domain-containing protein</fullName>
    </recommendedName>
</protein>
<accession>A0AAW1RFK5</accession>
<reference evidence="2 3" key="1">
    <citation type="journal article" date="2024" name="Nat. Commun.">
        <title>Phylogenomics reveals the evolutionary origins of lichenization in chlorophyte algae.</title>
        <authorList>
            <person name="Puginier C."/>
            <person name="Libourel C."/>
            <person name="Otte J."/>
            <person name="Skaloud P."/>
            <person name="Haon M."/>
            <person name="Grisel S."/>
            <person name="Petersen M."/>
            <person name="Berrin J.G."/>
            <person name="Delaux P.M."/>
            <person name="Dal Grande F."/>
            <person name="Keller J."/>
        </authorList>
    </citation>
    <scope>NUCLEOTIDE SEQUENCE [LARGE SCALE GENOMIC DNA]</scope>
    <source>
        <strain evidence="2 3">SAG 2145</strain>
    </source>
</reference>
<dbReference type="Gene3D" id="3.40.630.30">
    <property type="match status" value="1"/>
</dbReference>
<sequence>MANELLRNHRIQLQAARQELFQLPANQYFEIAGRPSLLYQIKDYSNVVETGGAPAARQEVNFLFKAFESGQVAPPRPGTKRYLESRPVTIHEYLDWTVTAACPNAEDELDFSGFRVVALLPRYKPCFPPPREWTGEEPSKPPVRPLGAPRHALPALMVGGKAYCAAAIRQGIGYLEVPFFATQDGRRQKGYGRALLEAIEEMARSLGIPRLLLCSTDDPATKNTWRSLGFLFTTEEDLLSFGAHPTDLLHMDNTVQMHKEVPPARKWRSLKLCHEAFTQRLYFPAEAAPPPALVAGPLQLQVGAPLNNQMKSGGPAAAAEAAIRQQERQAALEVEMGTTHFGPMEGNMQDSSMQGCGVHWGDDSVQYQPQLGDATALQQDMGMGAGPVSLHQQQVALTFADGQ</sequence>
<dbReference type="CDD" id="cd04301">
    <property type="entry name" value="NAT_SF"/>
    <property type="match status" value="1"/>
</dbReference>
<dbReference type="EMBL" id="JALJOS010000012">
    <property type="protein sequence ID" value="KAK9832379.1"/>
    <property type="molecule type" value="Genomic_DNA"/>
</dbReference>
<evidence type="ECO:0000259" key="1">
    <source>
        <dbReference type="PROSITE" id="PS51186"/>
    </source>
</evidence>
<dbReference type="InterPro" id="IPR000182">
    <property type="entry name" value="GNAT_dom"/>
</dbReference>